<sequence length="490" mass="55368">MDGYNGNYGYEGSSSVAVRPLSQSGQMDDRDLLKEFVSNLVENKSRMLANRQLRVEILFDEVQLTCHKDGMIARMKTDTQPIALEVREISSYRGLLQDILIDFNIFLIGKASTKGFFRYEPRSIPDGYDLQYTEAGVLWKDRWNRGRRNKNRGQLTGVDAMFLHRGTWYPIQNVTAGNGFVVLRTLGDEATMSASDFIPWLKKKEEATVTDDSPSQVSQHKMGARLGNVASAPTQIITSPDEFNASDPQTLLQRSPEEEEDDDHSKPELSKLAAPMSPQSTPMPPLPPESDDLYEDQTIAYVDPNYGQKPGEPVSQGYHPPSQEHHPPVETAENYDDQTIAYVHPNYQQSQGYPQQPQQPQQNYADQYDDQTIAYAPPNYHPPQGYPQHPQQPQPYYQQPQGYPQQPQQPYYEDHSSGYPHTNYGQGQNYGAPPPLPRQYHVDPNVQMALTYLQSSLAYLLQVEQKSPNTHAAIRSTSMAIQSLLTILNA</sequence>
<comment type="caution">
    <text evidence="2">The sequence shown here is derived from an EMBL/GenBank/DDBJ whole genome shotgun (WGS) entry which is preliminary data.</text>
</comment>
<evidence type="ECO:0000313" key="2">
    <source>
        <dbReference type="EMBL" id="MDG2990476.1"/>
    </source>
</evidence>
<organism evidence="2 3">
    <name type="scientific">Candidatus Synechococcus calcipolaris G9</name>
    <dbReference type="NCBI Taxonomy" id="1497997"/>
    <lineage>
        <taxon>Bacteria</taxon>
        <taxon>Bacillati</taxon>
        <taxon>Cyanobacteriota</taxon>
        <taxon>Cyanophyceae</taxon>
        <taxon>Synechococcales</taxon>
        <taxon>Synechococcaceae</taxon>
        <taxon>Synechococcus</taxon>
    </lineage>
</organism>
<accession>A0ABT6EXG4</accession>
<protein>
    <submittedName>
        <fullName evidence="2">Uncharacterized protein</fullName>
    </submittedName>
</protein>
<name>A0ABT6EXG4_9SYNE</name>
<proteinExistence type="predicted"/>
<evidence type="ECO:0000256" key="1">
    <source>
        <dbReference type="SAM" id="MobiDB-lite"/>
    </source>
</evidence>
<dbReference type="Proteomes" id="UP001154265">
    <property type="component" value="Unassembled WGS sequence"/>
</dbReference>
<feature type="region of interest" description="Disordered" evidence="1">
    <location>
        <begin position="373"/>
        <end position="439"/>
    </location>
</feature>
<evidence type="ECO:0000313" key="3">
    <source>
        <dbReference type="Proteomes" id="UP001154265"/>
    </source>
</evidence>
<reference evidence="2" key="1">
    <citation type="journal article" date="2022" name="Genome Biol. Evol.">
        <title>A New Gene Family Diagnostic for Intracellular Biomineralization of Amorphous Ca Carbonates by Cyanobacteria.</title>
        <authorList>
            <person name="Benzerara K."/>
            <person name="Duprat E."/>
            <person name="Bitard-Feildel T."/>
            <person name="Caumes G."/>
            <person name="Cassier-Chauvat C."/>
            <person name="Chauvat F."/>
            <person name="Dezi M."/>
            <person name="Diop S.I."/>
            <person name="Gaschignard G."/>
            <person name="Gorgen S."/>
            <person name="Gugger M."/>
            <person name="Lopez-Garcia P."/>
            <person name="Millet M."/>
            <person name="Skouri-Panet F."/>
            <person name="Moreira D."/>
            <person name="Callebaut I."/>
        </authorList>
    </citation>
    <scope>NUCLEOTIDE SEQUENCE</scope>
    <source>
        <strain evidence="2">G9</strain>
    </source>
</reference>
<reference evidence="2" key="2">
    <citation type="submission" date="2022-01" db="EMBL/GenBank/DDBJ databases">
        <authorList>
            <person name="Zivanovic Y."/>
            <person name="Moreira D."/>
            <person name="Lopez-Garcia P."/>
        </authorList>
    </citation>
    <scope>NUCLEOTIDE SEQUENCE</scope>
    <source>
        <strain evidence="2">G9</strain>
    </source>
</reference>
<feature type="compositionally biased region" description="Low complexity" evidence="1">
    <location>
        <begin position="394"/>
        <end position="411"/>
    </location>
</feature>
<feature type="region of interest" description="Disordered" evidence="1">
    <location>
        <begin position="238"/>
        <end position="330"/>
    </location>
</feature>
<keyword evidence="3" id="KW-1185">Reference proteome</keyword>
<feature type="compositionally biased region" description="Polar residues" evidence="1">
    <location>
        <begin position="419"/>
        <end position="429"/>
    </location>
</feature>
<dbReference type="RefSeq" id="WP_277866386.1">
    <property type="nucleotide sequence ID" value="NZ_JAKKUT010000002.1"/>
</dbReference>
<feature type="compositionally biased region" description="Pro residues" evidence="1">
    <location>
        <begin position="379"/>
        <end position="393"/>
    </location>
</feature>
<gene>
    <name evidence="2" type="ORF">L3556_05945</name>
</gene>
<dbReference type="EMBL" id="JAKKUT010000002">
    <property type="protein sequence ID" value="MDG2990476.1"/>
    <property type="molecule type" value="Genomic_DNA"/>
</dbReference>